<protein>
    <recommendedName>
        <fullName evidence="3">Urease accessory protein UreD</fullName>
    </recommendedName>
</protein>
<comment type="similarity">
    <text evidence="1 3">Belongs to the UreD family.</text>
</comment>
<keyword evidence="2 3" id="KW-0143">Chaperone</keyword>
<organism evidence="4 5">
    <name type="scientific">Azonexus hydrophilus</name>
    <dbReference type="NCBI Taxonomy" id="418702"/>
    <lineage>
        <taxon>Bacteria</taxon>
        <taxon>Pseudomonadati</taxon>
        <taxon>Pseudomonadota</taxon>
        <taxon>Betaproteobacteria</taxon>
        <taxon>Rhodocyclales</taxon>
        <taxon>Azonexaceae</taxon>
        <taxon>Azonexus</taxon>
    </lineage>
</organism>
<sequence>MTSRLPVYQADNTATWHAELHLAFTRQGARSVLRENRHRGPLRVQKALYPEGEAVCQALVLHPPSGIAGGDHLAIDIAVDRDSHAQITTPGAGKWYRSGGAAASQTVTLNVAAGATLEWLPQESIVFDGAIARMDTRVTLAADSRYLGWDILCLGRAASGERFEHGRFDLFCRIDRDGKPLWIERGGVSGSDALLASPAAWAGKTVCGTLLCSFPELPQQAAALLESLRTIAPADAALHGITAPPGLLIARYLGDNSEAARGWFAELWKILRPAGCGRPAVLPRIWNT</sequence>
<evidence type="ECO:0000256" key="1">
    <source>
        <dbReference type="ARBA" id="ARBA00007177"/>
    </source>
</evidence>
<proteinExistence type="inferred from homology"/>
<evidence type="ECO:0000313" key="4">
    <source>
        <dbReference type="EMBL" id="WZJ22922.1"/>
    </source>
</evidence>
<gene>
    <name evidence="3" type="primary">ureD</name>
    <name evidence="4" type="ORF">AADV58_07190</name>
</gene>
<evidence type="ECO:0000256" key="2">
    <source>
        <dbReference type="ARBA" id="ARBA00023186"/>
    </source>
</evidence>
<dbReference type="Pfam" id="PF01774">
    <property type="entry name" value="UreD"/>
    <property type="match status" value="1"/>
</dbReference>
<comment type="function">
    <text evidence="3">Required for maturation of urease via the functional incorporation of the urease nickel metallocenter.</text>
</comment>
<dbReference type="EMBL" id="CP151406">
    <property type="protein sequence ID" value="WZJ22922.1"/>
    <property type="molecule type" value="Genomic_DNA"/>
</dbReference>
<dbReference type="HAMAP" id="MF_01384">
    <property type="entry name" value="UreD"/>
    <property type="match status" value="1"/>
</dbReference>
<reference evidence="4 5" key="1">
    <citation type="submission" date="2024-04" db="EMBL/GenBank/DDBJ databases">
        <title>Dissimilatory iodate-reducing microorganisms contribute to the enrichment of iodine in groundwater.</title>
        <authorList>
            <person name="Jiang Z."/>
        </authorList>
    </citation>
    <scope>NUCLEOTIDE SEQUENCE [LARGE SCALE GENOMIC DNA]</scope>
    <source>
        <strain evidence="4 5">NCP973</strain>
    </source>
</reference>
<evidence type="ECO:0000313" key="5">
    <source>
        <dbReference type="Proteomes" id="UP001479520"/>
    </source>
</evidence>
<comment type="subunit">
    <text evidence="3">UreD, UreF and UreG form a complex that acts as a GTP-hydrolysis-dependent molecular chaperone, activating the urease apoprotein by helping to assemble the nickel containing metallocenter of UreC. The UreE protein probably delivers the nickel.</text>
</comment>
<name>A0ABZ2XM25_9RHOO</name>
<comment type="subcellular location">
    <subcellularLocation>
        <location evidence="3">Cytoplasm</location>
    </subcellularLocation>
</comment>
<dbReference type="InterPro" id="IPR002669">
    <property type="entry name" value="UreD"/>
</dbReference>
<evidence type="ECO:0000256" key="3">
    <source>
        <dbReference type="HAMAP-Rule" id="MF_01384"/>
    </source>
</evidence>
<dbReference type="RefSeq" id="WP_341744432.1">
    <property type="nucleotide sequence ID" value="NZ_CP151406.1"/>
</dbReference>
<keyword evidence="3" id="KW-0963">Cytoplasm</keyword>
<dbReference type="Proteomes" id="UP001479520">
    <property type="component" value="Chromosome"/>
</dbReference>
<accession>A0ABZ2XM25</accession>
<keyword evidence="3" id="KW-0996">Nickel insertion</keyword>
<keyword evidence="5" id="KW-1185">Reference proteome</keyword>
<dbReference type="PANTHER" id="PTHR33643:SF1">
    <property type="entry name" value="UREASE ACCESSORY PROTEIN D"/>
    <property type="match status" value="1"/>
</dbReference>
<dbReference type="PANTHER" id="PTHR33643">
    <property type="entry name" value="UREASE ACCESSORY PROTEIN D"/>
    <property type="match status" value="1"/>
</dbReference>